<organism evidence="2 3">
    <name type="scientific">Rhizophlyctis rosea</name>
    <dbReference type="NCBI Taxonomy" id="64517"/>
    <lineage>
        <taxon>Eukaryota</taxon>
        <taxon>Fungi</taxon>
        <taxon>Fungi incertae sedis</taxon>
        <taxon>Chytridiomycota</taxon>
        <taxon>Chytridiomycota incertae sedis</taxon>
        <taxon>Chytridiomycetes</taxon>
        <taxon>Rhizophlyctidales</taxon>
        <taxon>Rhizophlyctidaceae</taxon>
        <taxon>Rhizophlyctis</taxon>
    </lineage>
</organism>
<evidence type="ECO:0000256" key="1">
    <source>
        <dbReference type="SAM" id="MobiDB-lite"/>
    </source>
</evidence>
<feature type="region of interest" description="Disordered" evidence="1">
    <location>
        <begin position="655"/>
        <end position="675"/>
    </location>
</feature>
<dbReference type="Proteomes" id="UP001212841">
    <property type="component" value="Unassembled WGS sequence"/>
</dbReference>
<feature type="compositionally biased region" description="Acidic residues" evidence="1">
    <location>
        <begin position="490"/>
        <end position="500"/>
    </location>
</feature>
<dbReference type="EMBL" id="JADGJD010000113">
    <property type="protein sequence ID" value="KAJ3054834.1"/>
    <property type="molecule type" value="Genomic_DNA"/>
</dbReference>
<dbReference type="PANTHER" id="PTHR13060:SF0">
    <property type="entry name" value="PROTEIN ECDYSONELESS HOMOLOG"/>
    <property type="match status" value="1"/>
</dbReference>
<feature type="region of interest" description="Disordered" evidence="1">
    <location>
        <begin position="525"/>
        <end position="593"/>
    </location>
</feature>
<feature type="region of interest" description="Disordered" evidence="1">
    <location>
        <begin position="482"/>
        <end position="501"/>
    </location>
</feature>
<proteinExistence type="predicted"/>
<sequence>MADAFSRGLDEEDAVVYNIYWNHSITDADPASQLTDALARITSFASHLTYQYIWQKDSFVLVVAEDKETKSPFLHGRTRFGDCIEDEWFIVYILREITREFPETVISVRDMDGEFLLIEAAQHLPSWLDPSTSKNRVFLHKGQVHIVPIPRTPAEITLYPAGDLEVEKALQLVRSSTRTVAPKAVDDAISQRLSAYPTKAHQNSHRVKCYIPRMVAHALYNEPQLVAPAVEAFYTRDPVSMRACYRMEKFHPSSNVPMSVRMTRTLYAQLVNQKFFAPKPFHMPPQSSPEYRAYDVGMKLACGFEMLFANKYLRARASNSQNRTIESYAFEADPKWNAFMDRLRKLDFFRGEVQGSKRYHELLKTAKTQFLASEFADSDDNLPTYNAYEKLEHLMALPLESDESLPQGQDDPDDWMEMDEAKLDKVLDEEKLGVSGKDLEDMDDMEEDGDESELDEDEKKELANFEKVVGGFKNFIEKDSGLDGALFPGQEEEGDSDDEEMRPVNFNAESFMQAMMSALGMNEDVSGSAMANGRGTQPSNPSGVFADEGPTFTKKVHELASEDEAEDDMDEDFPKPEIPIDGEGSREPEPERSLEAYMDQMDAELSGTKVGVGFEREASGNGEEDADSDSEARPVDMDVNLLKNLLESFSSQEGLAGPASSMMMSMGIGLPNKRE</sequence>
<gene>
    <name evidence="2" type="ORF">HK097_000699</name>
</gene>
<feature type="compositionally biased region" description="Acidic residues" evidence="1">
    <location>
        <begin position="440"/>
        <end position="456"/>
    </location>
</feature>
<feature type="compositionally biased region" description="Basic and acidic residues" evidence="1">
    <location>
        <begin position="583"/>
        <end position="593"/>
    </location>
</feature>
<reference evidence="2" key="1">
    <citation type="submission" date="2020-05" db="EMBL/GenBank/DDBJ databases">
        <title>Phylogenomic resolution of chytrid fungi.</title>
        <authorList>
            <person name="Stajich J.E."/>
            <person name="Amses K."/>
            <person name="Simmons R."/>
            <person name="Seto K."/>
            <person name="Myers J."/>
            <person name="Bonds A."/>
            <person name="Quandt C.A."/>
            <person name="Barry K."/>
            <person name="Liu P."/>
            <person name="Grigoriev I."/>
            <person name="Longcore J.E."/>
            <person name="James T.Y."/>
        </authorList>
    </citation>
    <scope>NUCLEOTIDE SEQUENCE</scope>
    <source>
        <strain evidence="2">JEL0318</strain>
    </source>
</reference>
<evidence type="ECO:0000313" key="3">
    <source>
        <dbReference type="Proteomes" id="UP001212841"/>
    </source>
</evidence>
<evidence type="ECO:0000313" key="2">
    <source>
        <dbReference type="EMBL" id="KAJ3054834.1"/>
    </source>
</evidence>
<comment type="caution">
    <text evidence="2">The sequence shown here is derived from an EMBL/GenBank/DDBJ whole genome shotgun (WGS) entry which is preliminary data.</text>
</comment>
<dbReference type="Pfam" id="PF07093">
    <property type="entry name" value="SGT1"/>
    <property type="match status" value="1"/>
</dbReference>
<dbReference type="PANTHER" id="PTHR13060">
    <property type="entry name" value="SGT1 PROTEIN HSGT1 SUPPRESSOR OF GCR2"/>
    <property type="match status" value="1"/>
</dbReference>
<dbReference type="AlphaFoldDB" id="A0AAD5SJP8"/>
<feature type="region of interest" description="Disordered" evidence="1">
    <location>
        <begin position="426"/>
        <end position="458"/>
    </location>
</feature>
<dbReference type="InterPro" id="IPR010770">
    <property type="entry name" value="Ecd"/>
</dbReference>
<accession>A0AAD5SJP8</accession>
<name>A0AAD5SJP8_9FUNG</name>
<protein>
    <recommendedName>
        <fullName evidence="4">Ecdysoneless</fullName>
    </recommendedName>
</protein>
<feature type="region of interest" description="Disordered" evidence="1">
    <location>
        <begin position="614"/>
        <end position="634"/>
    </location>
</feature>
<evidence type="ECO:0008006" key="4">
    <source>
        <dbReference type="Google" id="ProtNLM"/>
    </source>
</evidence>
<feature type="compositionally biased region" description="Acidic residues" evidence="1">
    <location>
        <begin position="561"/>
        <end position="571"/>
    </location>
</feature>
<dbReference type="GO" id="GO:0005634">
    <property type="term" value="C:nucleus"/>
    <property type="evidence" value="ECO:0007669"/>
    <property type="project" value="TreeGrafter"/>
</dbReference>
<keyword evidence="3" id="KW-1185">Reference proteome</keyword>